<keyword evidence="3" id="KW-1185">Reference proteome</keyword>
<dbReference type="AlphaFoldDB" id="A0A367EVC5"/>
<evidence type="ECO:0000313" key="3">
    <source>
        <dbReference type="Proteomes" id="UP000252914"/>
    </source>
</evidence>
<gene>
    <name evidence="2" type="ORF">DTL70_19065</name>
</gene>
<evidence type="ECO:0000256" key="1">
    <source>
        <dbReference type="SAM" id="MobiDB-lite"/>
    </source>
</evidence>
<name>A0A367EVC5_9ACTN</name>
<organism evidence="2 3">
    <name type="scientific">Streptomyces diacarni</name>
    <dbReference type="NCBI Taxonomy" id="2800381"/>
    <lineage>
        <taxon>Bacteria</taxon>
        <taxon>Bacillati</taxon>
        <taxon>Actinomycetota</taxon>
        <taxon>Actinomycetes</taxon>
        <taxon>Kitasatosporales</taxon>
        <taxon>Streptomycetaceae</taxon>
        <taxon>Streptomyces</taxon>
    </lineage>
</organism>
<proteinExistence type="predicted"/>
<dbReference type="InterPro" id="IPR007995">
    <property type="entry name" value="DUF742"/>
</dbReference>
<protein>
    <submittedName>
        <fullName evidence="2">DUF742 domain-containing protein</fullName>
    </submittedName>
</protein>
<dbReference type="PANTHER" id="PTHR36221">
    <property type="entry name" value="DUF742 DOMAIN-CONTAINING PROTEIN"/>
    <property type="match status" value="1"/>
</dbReference>
<sequence>MSCGSAPPQFDEAAGRLGRPYTASSGRTRPTTGFELTTLVRATGARPLRYFGPEHRRLIQLCAGGPLSVAELAAQLRLPVVVTKVVLCDLLDSGAVAVRAPARVGAGHGAVEREVLETLLEGLRRRLPTRP</sequence>
<dbReference type="PANTHER" id="PTHR36221:SF1">
    <property type="entry name" value="DUF742 DOMAIN-CONTAINING PROTEIN"/>
    <property type="match status" value="1"/>
</dbReference>
<dbReference type="Pfam" id="PF05331">
    <property type="entry name" value="DUF742"/>
    <property type="match status" value="1"/>
</dbReference>
<accession>A0A367EVC5</accession>
<dbReference type="EMBL" id="QOIN01000046">
    <property type="protein sequence ID" value="RCG21602.1"/>
    <property type="molecule type" value="Genomic_DNA"/>
</dbReference>
<evidence type="ECO:0000313" key="2">
    <source>
        <dbReference type="EMBL" id="RCG21602.1"/>
    </source>
</evidence>
<dbReference type="Proteomes" id="UP000252914">
    <property type="component" value="Unassembled WGS sequence"/>
</dbReference>
<reference evidence="2 3" key="1">
    <citation type="submission" date="2018-06" db="EMBL/GenBank/DDBJ databases">
        <title>Streptomyces reniochalinae sp. nov. and Streptomyces diacarnus sp. nov. from marine sponges.</title>
        <authorList>
            <person name="Li L."/>
        </authorList>
    </citation>
    <scope>NUCLEOTIDE SEQUENCE [LARGE SCALE GENOMIC DNA]</scope>
    <source>
        <strain evidence="2 3">LHW51701</strain>
    </source>
</reference>
<feature type="region of interest" description="Disordered" evidence="1">
    <location>
        <begin position="1"/>
        <end position="30"/>
    </location>
</feature>
<comment type="caution">
    <text evidence="2">The sequence shown here is derived from an EMBL/GenBank/DDBJ whole genome shotgun (WGS) entry which is preliminary data.</text>
</comment>
<dbReference type="RefSeq" id="WP_114023231.1">
    <property type="nucleotide sequence ID" value="NZ_QOIN01000046.1"/>
</dbReference>